<evidence type="ECO:0000256" key="3">
    <source>
        <dbReference type="ARBA" id="ARBA00023175"/>
    </source>
</evidence>
<keyword evidence="2" id="KW-0963">Cytoplasm</keyword>
<reference evidence="8" key="1">
    <citation type="journal article" date="2020" name="bioRxiv">
        <title>Whole genome comparisons of ergot fungi reveals the divergence and evolution of species within the genus Claviceps are the result of varying mechanisms driving genome evolution and host range expansion.</title>
        <authorList>
            <person name="Wyka S.A."/>
            <person name="Mondo S.J."/>
            <person name="Liu M."/>
            <person name="Dettman J."/>
            <person name="Nalam V."/>
            <person name="Broders K.D."/>
        </authorList>
    </citation>
    <scope>NUCLEOTIDE SEQUENCE</scope>
    <source>
        <strain evidence="8">CCC 602</strain>
    </source>
</reference>
<feature type="region of interest" description="Disordered" evidence="6">
    <location>
        <begin position="21"/>
        <end position="89"/>
    </location>
</feature>
<dbReference type="InterPro" id="IPR047149">
    <property type="entry name" value="KIF11-like"/>
</dbReference>
<feature type="compositionally biased region" description="Basic residues" evidence="6">
    <location>
        <begin position="73"/>
        <end position="87"/>
    </location>
</feature>
<keyword evidence="5" id="KW-0175">Coiled coil</keyword>
<comment type="subcellular location">
    <subcellularLocation>
        <location evidence="1">Cytoplasm</location>
        <location evidence="1">Cytoskeleton</location>
    </subcellularLocation>
</comment>
<accession>A0A9P7SWU2</accession>
<evidence type="ECO:0000256" key="4">
    <source>
        <dbReference type="ARBA" id="ARBA00023212"/>
    </source>
</evidence>
<feature type="compositionally biased region" description="Polar residues" evidence="6">
    <location>
        <begin position="412"/>
        <end position="433"/>
    </location>
</feature>
<dbReference type="Pfam" id="PF24554">
    <property type="entry name" value="DUF7603"/>
    <property type="match status" value="1"/>
</dbReference>
<evidence type="ECO:0000256" key="5">
    <source>
        <dbReference type="SAM" id="Coils"/>
    </source>
</evidence>
<dbReference type="PANTHER" id="PTHR47970">
    <property type="entry name" value="KINESIN-LIKE PROTEIN KIF11"/>
    <property type="match status" value="1"/>
</dbReference>
<dbReference type="EMBL" id="SRPW01002950">
    <property type="protein sequence ID" value="KAG5989310.1"/>
    <property type="molecule type" value="Genomic_DNA"/>
</dbReference>
<feature type="compositionally biased region" description="Low complexity" evidence="6">
    <location>
        <begin position="333"/>
        <end position="350"/>
    </location>
</feature>
<evidence type="ECO:0000256" key="6">
    <source>
        <dbReference type="SAM" id="MobiDB-lite"/>
    </source>
</evidence>
<evidence type="ECO:0000259" key="7">
    <source>
        <dbReference type="Pfam" id="PF24554"/>
    </source>
</evidence>
<feature type="domain" description="DUF7603" evidence="7">
    <location>
        <begin position="906"/>
        <end position="1014"/>
    </location>
</feature>
<feature type="compositionally biased region" description="Low complexity" evidence="6">
    <location>
        <begin position="21"/>
        <end position="30"/>
    </location>
</feature>
<dbReference type="OrthoDB" id="5395440at2759"/>
<sequence length="1161" mass="127976">MTPPISRHGSALLDFDSSVLSTSATASASSDIPRHQHQSSTHDQLEFSGRDQTGHPPQPPHQHQQPHQQSHQQSHHQSKPRHSHHQHPAALGLDHESNVATRPTSHTDIHHRRLISGHSVVNSLSSLTASGILHPVESGVALASPPPLPHPLFKSSPIKRKPVSSSASSLAASLRLRDSAGTIPPPLEPDLLPKPDQRFARSPSIDSPTFYDYSHSLRTSTTSSRPAVTTLPGTHGPISESHPIPETGLGLVESAELYDDALSEYDDLLSHTSGPSAVDEELSKSPPPGSIAAEDQSSDDLESLYAQHFDQPPTPPMFASKPPPPHLKLDTVESSSSSSLSAPQSELASARSIGSDSARLAASPQLNKALPKSPGQSSSPFASFFGWPNTSPSATEFSPIPSPLYPSKHANDAQQSLGPTRSDSSSGHSNGTRPNPVGYCESYLATPPFDTTLSPDQLDEMEDELKAISSELAASIRREMDLEDLVDKLQEQVSNPQAPNKRSSDYFSDSGYSSAKASEYDHSREEIEKVQRRSEQQNASIRLELSNKLQAERSRRKVLDQQIKELAERASQMDLAHINNLDASHRVKELEKTCEDLRRRLAEERESKSNIEDLLSGLKSELQEVCNERDNLREEVVPQLRARVEGLEVQAASFANLTYESTKIQHQLQSLKEENTSLRKSMGPGDVALARSNSVAASSFKARGPSAYHGLSRSRSTSVKNVQADSRESLAERLKDVEAQRDALHSALKNLLERQEYQNRENAKKIKVLEAERQRLLLEPRKAGFDREISNLRTEINVLRRRAEEALEQKWQLEKGLGGLKMDLDRAEEEIASLRSLLEEKDILIPPSQARLSAAGDTLSTTPVTSESLQMAYKDLQNAYIEALERIKDLELHAGDGASDEKTKLAIERLEQSLSTALSERDATRRQLNGIESQVDELSASEAQHVEREMALADQLSQSAQRVEQLASQVQQQLSTNAELRKRLAETVARGDLDRRTNSGRITDLQARLHVLEERLVAAQTSSEDRVFRHEEELAQLREAHNAQLRRINNGGVVGVTARRGALLKAGASNSAFLGRFGHAISAKSFEEEVEIRELRAHVTELEKALADAENEMQHVVAKMNEAQIEVMNLQEEREMAARETRNLQKLVEAAARTPPKGRTP</sequence>
<feature type="compositionally biased region" description="Basic and acidic residues" evidence="6">
    <location>
        <begin position="43"/>
        <end position="53"/>
    </location>
</feature>
<dbReference type="Proteomes" id="UP000748025">
    <property type="component" value="Unassembled WGS sequence"/>
</dbReference>
<dbReference type="GO" id="GO:0005856">
    <property type="term" value="C:cytoskeleton"/>
    <property type="evidence" value="ECO:0007669"/>
    <property type="project" value="UniProtKB-SubCell"/>
</dbReference>
<comment type="caution">
    <text evidence="8">The sequence shown here is derived from an EMBL/GenBank/DDBJ whole genome shotgun (WGS) entry which is preliminary data.</text>
</comment>
<keyword evidence="4" id="KW-0206">Cytoskeleton</keyword>
<feature type="coiled-coil region" evidence="5">
    <location>
        <begin position="873"/>
        <end position="1022"/>
    </location>
</feature>
<feature type="region of interest" description="Disordered" evidence="6">
    <location>
        <begin position="179"/>
        <end position="246"/>
    </location>
</feature>
<feature type="region of interest" description="Disordered" evidence="6">
    <location>
        <begin position="268"/>
        <end position="456"/>
    </location>
</feature>
<name>A0A9P7SWU2_9HYPO</name>
<feature type="coiled-coil region" evidence="5">
    <location>
        <begin position="727"/>
        <end position="844"/>
    </location>
</feature>
<feature type="compositionally biased region" description="Polar residues" evidence="6">
    <location>
        <begin position="491"/>
        <end position="501"/>
    </location>
</feature>
<gene>
    <name evidence="8" type="ORF">E4U43_004526</name>
</gene>
<dbReference type="AlphaFoldDB" id="A0A9P7SWU2"/>
<evidence type="ECO:0000313" key="9">
    <source>
        <dbReference type="Proteomes" id="UP000748025"/>
    </source>
</evidence>
<evidence type="ECO:0000313" key="8">
    <source>
        <dbReference type="EMBL" id="KAG5989310.1"/>
    </source>
</evidence>
<organism evidence="8 9">
    <name type="scientific">Claviceps pusilla</name>
    <dbReference type="NCBI Taxonomy" id="123648"/>
    <lineage>
        <taxon>Eukaryota</taxon>
        <taxon>Fungi</taxon>
        <taxon>Dikarya</taxon>
        <taxon>Ascomycota</taxon>
        <taxon>Pezizomycotina</taxon>
        <taxon>Sordariomycetes</taxon>
        <taxon>Hypocreomycetidae</taxon>
        <taxon>Hypocreales</taxon>
        <taxon>Clavicipitaceae</taxon>
        <taxon>Claviceps</taxon>
    </lineage>
</organism>
<keyword evidence="3" id="KW-0505">Motor protein</keyword>
<feature type="compositionally biased region" description="Pro residues" evidence="6">
    <location>
        <begin position="312"/>
        <end position="326"/>
    </location>
</feature>
<feature type="coiled-coil region" evidence="5">
    <location>
        <begin position="1092"/>
        <end position="1150"/>
    </location>
</feature>
<feature type="compositionally biased region" description="Low complexity" evidence="6">
    <location>
        <begin position="505"/>
        <end position="514"/>
    </location>
</feature>
<evidence type="ECO:0000256" key="1">
    <source>
        <dbReference type="ARBA" id="ARBA00004245"/>
    </source>
</evidence>
<feature type="region of interest" description="Disordered" evidence="6">
    <location>
        <begin position="491"/>
        <end position="523"/>
    </location>
</feature>
<evidence type="ECO:0000256" key="2">
    <source>
        <dbReference type="ARBA" id="ARBA00022490"/>
    </source>
</evidence>
<protein>
    <recommendedName>
        <fullName evidence="7">DUF7603 domain-containing protein</fullName>
    </recommendedName>
</protein>
<feature type="compositionally biased region" description="Low complexity" evidence="6">
    <location>
        <begin position="61"/>
        <end position="72"/>
    </location>
</feature>
<proteinExistence type="predicted"/>
<dbReference type="InterPro" id="IPR056023">
    <property type="entry name" value="DUF7603"/>
</dbReference>
<keyword evidence="9" id="KW-1185">Reference proteome</keyword>